<keyword evidence="1" id="KW-0732">Signal</keyword>
<sequence>MPISRCRAAVAAVAMLGFAAITFGAAGATPAESEFAPSIVHPVAAPTEETTKALIEQAQDRTDAAASIAEQYLGGGNPTSEGDIESSKRMQAEIDAARAAARNATDTATGAKAAAEAAQMALDALAATVTNWRGSQAGRDRFEAIAELQKKAVAAAETAVGEPDDVASANAAAEAQNKVIDALGDGEKIELIKV</sequence>
<dbReference type="RefSeq" id="WP_043672529.1">
    <property type="nucleotide sequence ID" value="NZ_BDCI01000010.1"/>
</dbReference>
<feature type="signal peptide" evidence="1">
    <location>
        <begin position="1"/>
        <end position="25"/>
    </location>
</feature>
<dbReference type="Proteomes" id="UP000031364">
    <property type="component" value="Unassembled WGS sequence"/>
</dbReference>
<keyword evidence="3" id="KW-1185">Reference proteome</keyword>
<reference evidence="2 3" key="1">
    <citation type="journal article" date="2014" name="Int. J. Syst. Evol. Microbiol.">
        <title>Nocardia vulneris sp. nov., isolated from wounds of human patients in North America.</title>
        <authorList>
            <person name="Lasker B.A."/>
            <person name="Bell M."/>
            <person name="Klenk H.P."/>
            <person name="Sproer C."/>
            <person name="Schumann C."/>
            <person name="Schumann P."/>
            <person name="Brown J.M."/>
        </authorList>
    </citation>
    <scope>NUCLEOTIDE SEQUENCE [LARGE SCALE GENOMIC DNA]</scope>
    <source>
        <strain evidence="2 3">W9851</strain>
    </source>
</reference>
<protein>
    <submittedName>
        <fullName evidence="2">Uncharacterized protein</fullName>
    </submittedName>
</protein>
<comment type="caution">
    <text evidence="2">The sequence shown here is derived from an EMBL/GenBank/DDBJ whole genome shotgun (WGS) entry which is preliminary data.</text>
</comment>
<name>A0ABR4ZDP0_9NOCA</name>
<accession>A0ABR4ZDP0</accession>
<gene>
    <name evidence="2" type="ORF">FG87_19555</name>
</gene>
<evidence type="ECO:0000256" key="1">
    <source>
        <dbReference type="SAM" id="SignalP"/>
    </source>
</evidence>
<dbReference type="EMBL" id="JNFP01000022">
    <property type="protein sequence ID" value="KIA63391.1"/>
    <property type="molecule type" value="Genomic_DNA"/>
</dbReference>
<proteinExistence type="predicted"/>
<feature type="chain" id="PRO_5045595912" evidence="1">
    <location>
        <begin position="26"/>
        <end position="194"/>
    </location>
</feature>
<organism evidence="2 3">
    <name type="scientific">Nocardia vulneris</name>
    <dbReference type="NCBI Taxonomy" id="1141657"/>
    <lineage>
        <taxon>Bacteria</taxon>
        <taxon>Bacillati</taxon>
        <taxon>Actinomycetota</taxon>
        <taxon>Actinomycetes</taxon>
        <taxon>Mycobacteriales</taxon>
        <taxon>Nocardiaceae</taxon>
        <taxon>Nocardia</taxon>
    </lineage>
</organism>
<evidence type="ECO:0000313" key="3">
    <source>
        <dbReference type="Proteomes" id="UP000031364"/>
    </source>
</evidence>
<evidence type="ECO:0000313" key="2">
    <source>
        <dbReference type="EMBL" id="KIA63391.1"/>
    </source>
</evidence>